<evidence type="ECO:0000313" key="3">
    <source>
        <dbReference type="Proteomes" id="UP000299102"/>
    </source>
</evidence>
<comment type="caution">
    <text evidence="2">The sequence shown here is derived from an EMBL/GenBank/DDBJ whole genome shotgun (WGS) entry which is preliminary data.</text>
</comment>
<keyword evidence="3" id="KW-1185">Reference proteome</keyword>
<evidence type="ECO:0000256" key="1">
    <source>
        <dbReference type="SAM" id="MobiDB-lite"/>
    </source>
</evidence>
<name>A0A4C1T4T9_EUMVA</name>
<dbReference type="EMBL" id="BGZK01000036">
    <property type="protein sequence ID" value="GBP09432.1"/>
    <property type="molecule type" value="Genomic_DNA"/>
</dbReference>
<reference evidence="2 3" key="1">
    <citation type="journal article" date="2019" name="Commun. Biol.">
        <title>The bagworm genome reveals a unique fibroin gene that provides high tensile strength.</title>
        <authorList>
            <person name="Kono N."/>
            <person name="Nakamura H."/>
            <person name="Ohtoshi R."/>
            <person name="Tomita M."/>
            <person name="Numata K."/>
            <person name="Arakawa K."/>
        </authorList>
    </citation>
    <scope>NUCLEOTIDE SEQUENCE [LARGE SCALE GENOMIC DNA]</scope>
</reference>
<dbReference type="AlphaFoldDB" id="A0A4C1T4T9"/>
<accession>A0A4C1T4T9</accession>
<evidence type="ECO:0000313" key="2">
    <source>
        <dbReference type="EMBL" id="GBP09432.1"/>
    </source>
</evidence>
<proteinExistence type="predicted"/>
<feature type="region of interest" description="Disordered" evidence="1">
    <location>
        <begin position="1"/>
        <end position="31"/>
    </location>
</feature>
<protein>
    <submittedName>
        <fullName evidence="2">Uncharacterized protein</fullName>
    </submittedName>
</protein>
<feature type="compositionally biased region" description="Basic and acidic residues" evidence="1">
    <location>
        <begin position="1"/>
        <end position="23"/>
    </location>
</feature>
<sequence length="95" mass="10658">MIGRAKGKEIHSMSMRAEPRTKASTEYAASDPRAFPSRVHVTSPETRYAARLKLFEAAKSLGALISEFKLWRPSPSAYTNRSRRTSFVILNSLKS</sequence>
<dbReference type="Proteomes" id="UP000299102">
    <property type="component" value="Unassembled WGS sequence"/>
</dbReference>
<organism evidence="2 3">
    <name type="scientific">Eumeta variegata</name>
    <name type="common">Bagworm moth</name>
    <name type="synonym">Eumeta japonica</name>
    <dbReference type="NCBI Taxonomy" id="151549"/>
    <lineage>
        <taxon>Eukaryota</taxon>
        <taxon>Metazoa</taxon>
        <taxon>Ecdysozoa</taxon>
        <taxon>Arthropoda</taxon>
        <taxon>Hexapoda</taxon>
        <taxon>Insecta</taxon>
        <taxon>Pterygota</taxon>
        <taxon>Neoptera</taxon>
        <taxon>Endopterygota</taxon>
        <taxon>Lepidoptera</taxon>
        <taxon>Glossata</taxon>
        <taxon>Ditrysia</taxon>
        <taxon>Tineoidea</taxon>
        <taxon>Psychidae</taxon>
        <taxon>Oiketicinae</taxon>
        <taxon>Eumeta</taxon>
    </lineage>
</organism>
<gene>
    <name evidence="2" type="ORF">EVAR_76471_1</name>
</gene>